<keyword evidence="2" id="KW-0575">Peroxidase</keyword>
<feature type="region of interest" description="Disordered" evidence="9">
    <location>
        <begin position="230"/>
        <end position="255"/>
    </location>
</feature>
<evidence type="ECO:0000313" key="12">
    <source>
        <dbReference type="EMBL" id="PAX60376.1"/>
    </source>
</evidence>
<keyword evidence="4" id="KW-0479">Metal-binding</keyword>
<evidence type="ECO:0000256" key="9">
    <source>
        <dbReference type="SAM" id="MobiDB-lite"/>
    </source>
</evidence>
<dbReference type="InterPro" id="IPR006314">
    <property type="entry name" value="Dyp_peroxidase"/>
</dbReference>
<keyword evidence="3" id="KW-0349">Heme</keyword>
<evidence type="ECO:0000256" key="4">
    <source>
        <dbReference type="ARBA" id="ARBA00022723"/>
    </source>
</evidence>
<dbReference type="InterPro" id="IPR011008">
    <property type="entry name" value="Dimeric_a/b-barrel"/>
</dbReference>
<evidence type="ECO:0000256" key="6">
    <source>
        <dbReference type="ARBA" id="ARBA00023002"/>
    </source>
</evidence>
<feature type="domain" description="Dyp-type peroxidase C-terminal" evidence="10">
    <location>
        <begin position="253"/>
        <end position="434"/>
    </location>
</feature>
<dbReference type="PANTHER" id="PTHR30521">
    <property type="entry name" value="DEFERROCHELATASE/PEROXIDASE"/>
    <property type="match status" value="1"/>
</dbReference>
<dbReference type="NCBIfam" id="TIGR01413">
    <property type="entry name" value="Dyp_perox_fam"/>
    <property type="match status" value="1"/>
</dbReference>
<dbReference type="GO" id="GO:0004601">
    <property type="term" value="F:peroxidase activity"/>
    <property type="evidence" value="ECO:0007669"/>
    <property type="project" value="UniProtKB-KW"/>
</dbReference>
<dbReference type="Pfam" id="PF20628">
    <property type="entry name" value="Dyp_perox_C"/>
    <property type="match status" value="1"/>
</dbReference>
<evidence type="ECO:0000256" key="2">
    <source>
        <dbReference type="ARBA" id="ARBA00022559"/>
    </source>
</evidence>
<evidence type="ECO:0000256" key="1">
    <source>
        <dbReference type="ARBA" id="ARBA00001970"/>
    </source>
</evidence>
<dbReference type="SUPFAM" id="SSF54909">
    <property type="entry name" value="Dimeric alpha+beta barrel"/>
    <property type="match status" value="1"/>
</dbReference>
<keyword evidence="6" id="KW-0560">Oxidoreductase</keyword>
<proteinExistence type="inferred from homology"/>
<keyword evidence="7" id="KW-0408">Iron</keyword>
<evidence type="ECO:0000259" key="10">
    <source>
        <dbReference type="Pfam" id="PF20628"/>
    </source>
</evidence>
<dbReference type="EMBL" id="NTFS01000012">
    <property type="protein sequence ID" value="PAX60376.1"/>
    <property type="molecule type" value="Genomic_DNA"/>
</dbReference>
<evidence type="ECO:0000256" key="7">
    <source>
        <dbReference type="ARBA" id="ARBA00023004"/>
    </source>
</evidence>
<evidence type="ECO:0008006" key="14">
    <source>
        <dbReference type="Google" id="ProtNLM"/>
    </source>
</evidence>
<evidence type="ECO:0000256" key="5">
    <source>
        <dbReference type="ARBA" id="ARBA00022729"/>
    </source>
</evidence>
<reference evidence="12 13" key="1">
    <citation type="submission" date="2017-08" db="EMBL/GenBank/DDBJ databases">
        <title>Draft genome sequence of filamentous cyanobacterium Calothrix elsteri CCALA 953.</title>
        <authorList>
            <person name="Gagunashvili A.N."/>
            <person name="Elster J."/>
            <person name="Andresson O.S."/>
        </authorList>
    </citation>
    <scope>NUCLEOTIDE SEQUENCE [LARGE SCALE GENOMIC DNA]</scope>
    <source>
        <strain evidence="12 13">CCALA 953</strain>
    </source>
</reference>
<dbReference type="PANTHER" id="PTHR30521:SF4">
    <property type="entry name" value="DEFERROCHELATASE"/>
    <property type="match status" value="1"/>
</dbReference>
<accession>A0A2A2TPB7</accession>
<comment type="cofactor">
    <cofactor evidence="1">
        <name>heme b</name>
        <dbReference type="ChEBI" id="CHEBI:60344"/>
    </cofactor>
</comment>
<dbReference type="GO" id="GO:0020037">
    <property type="term" value="F:heme binding"/>
    <property type="evidence" value="ECO:0007669"/>
    <property type="project" value="InterPro"/>
</dbReference>
<name>A0A2A2TPB7_9CYAN</name>
<dbReference type="AlphaFoldDB" id="A0A2A2TPB7"/>
<feature type="domain" description="DyP dimeric alpha+beta barrel" evidence="11">
    <location>
        <begin position="9"/>
        <end position="157"/>
    </location>
</feature>
<dbReference type="InterPro" id="IPR049509">
    <property type="entry name" value="DyP_N"/>
</dbReference>
<keyword evidence="5" id="KW-0732">Signal</keyword>
<evidence type="ECO:0000256" key="8">
    <source>
        <dbReference type="ARBA" id="ARBA00025737"/>
    </source>
</evidence>
<dbReference type="RefSeq" id="WP_095720103.1">
    <property type="nucleotide sequence ID" value="NZ_NTFS01000012.1"/>
</dbReference>
<dbReference type="Pfam" id="PF21105">
    <property type="entry name" value="DyP_N"/>
    <property type="match status" value="1"/>
</dbReference>
<keyword evidence="13" id="KW-1185">Reference proteome</keyword>
<feature type="region of interest" description="Disordered" evidence="9">
    <location>
        <begin position="191"/>
        <end position="217"/>
    </location>
</feature>
<dbReference type="Proteomes" id="UP000218238">
    <property type="component" value="Unassembled WGS sequence"/>
</dbReference>
<evidence type="ECO:0000256" key="3">
    <source>
        <dbReference type="ARBA" id="ARBA00022617"/>
    </source>
</evidence>
<dbReference type="OrthoDB" id="9781066at2"/>
<dbReference type="GO" id="GO:0046872">
    <property type="term" value="F:metal ion binding"/>
    <property type="evidence" value="ECO:0007669"/>
    <property type="project" value="UniProtKB-KW"/>
</dbReference>
<sequence>MTYKINVKNIQGNILTGFSKDFQSFMFLKFTDTVEAKRWLKDITPEVATVEELQAFKDLFKLTKKRRGTELGTVQATWMNLAFTHSGLQALDVSQHELDSFPEAFKAGMKARANEIGDVGTSAPENWIEPLGSKDIHALLIFASDSPIELRKYIMRHATILESYPSIKIEFLEDGMDRADQPGHEHFGFKDGISQPGIRNFTQPANPENPDQGIPGQDLLHAGEFVLGYPSQIPEADPEHDGPNPNPGENSHSGPIWTVDGSYLVFRRLRQDVPAFRKFVEHTAEKLGISKDLMGAKIVGRYASGAPLESSDAQSRDAAMLPQQDPGLRCPFLLDDKNINNFEFGEDEEGKIVPRASHIRKTYPRDQGGEESRTQTHRMLRRGIQFGSSYRPQIEGFYPHGADTEYPQDRGLLFLSYQSDIERQFEFVQQSWVNNPDFPEKGDGQDPIIAQSPAGEFKMPLPTQGGCPVHTLSIKHFVTTTGGEYFFQPSIHALCILAG</sequence>
<evidence type="ECO:0000313" key="13">
    <source>
        <dbReference type="Proteomes" id="UP000218238"/>
    </source>
</evidence>
<dbReference type="InterPro" id="IPR048328">
    <property type="entry name" value="Dyp_perox_C"/>
</dbReference>
<organism evidence="12 13">
    <name type="scientific">Brunnivagina elsteri CCALA 953</name>
    <dbReference type="NCBI Taxonomy" id="987040"/>
    <lineage>
        <taxon>Bacteria</taxon>
        <taxon>Bacillati</taxon>
        <taxon>Cyanobacteriota</taxon>
        <taxon>Cyanophyceae</taxon>
        <taxon>Nostocales</taxon>
        <taxon>Calotrichaceae</taxon>
        <taxon>Brunnivagina</taxon>
    </lineage>
</organism>
<dbReference type="PROSITE" id="PS51404">
    <property type="entry name" value="DYP_PEROXIDASE"/>
    <property type="match status" value="1"/>
</dbReference>
<comment type="similarity">
    <text evidence="8">Belongs to the DyP-type peroxidase family.</text>
</comment>
<gene>
    <name evidence="12" type="ORF">CK510_02075</name>
</gene>
<protein>
    <recommendedName>
        <fullName evidence="14">Peroxidase</fullName>
    </recommendedName>
</protein>
<dbReference type="GO" id="GO:0005829">
    <property type="term" value="C:cytosol"/>
    <property type="evidence" value="ECO:0007669"/>
    <property type="project" value="TreeGrafter"/>
</dbReference>
<comment type="caution">
    <text evidence="12">The sequence shown here is derived from an EMBL/GenBank/DDBJ whole genome shotgun (WGS) entry which is preliminary data.</text>
</comment>
<evidence type="ECO:0000259" key="11">
    <source>
        <dbReference type="Pfam" id="PF21105"/>
    </source>
</evidence>